<evidence type="ECO:0000313" key="2">
    <source>
        <dbReference type="Proteomes" id="UP000536604"/>
    </source>
</evidence>
<comment type="caution">
    <text evidence="1">The sequence shown here is derived from an EMBL/GenBank/DDBJ whole genome shotgun (WGS) entry which is preliminary data.</text>
</comment>
<gene>
    <name evidence="1" type="ORF">FHS13_000513</name>
</gene>
<dbReference type="EMBL" id="JACHJO010000002">
    <property type="protein sequence ID" value="MBB6118581.1"/>
    <property type="molecule type" value="Genomic_DNA"/>
</dbReference>
<dbReference type="InterPro" id="IPR011652">
    <property type="entry name" value="MORN_2"/>
</dbReference>
<protein>
    <submittedName>
        <fullName evidence="1">Antitoxin component YwqK of YwqJK toxin-antitoxin module</fullName>
    </submittedName>
</protein>
<dbReference type="Gene3D" id="3.90.930.1">
    <property type="match status" value="1"/>
</dbReference>
<name>A0A841IQI0_9ACTN</name>
<dbReference type="SUPFAM" id="SSF82185">
    <property type="entry name" value="Histone H3 K4-specific methyltransferase SET7/9 N-terminal domain"/>
    <property type="match status" value="1"/>
</dbReference>
<reference evidence="1 2" key="1">
    <citation type="submission" date="2020-08" db="EMBL/GenBank/DDBJ databases">
        <title>Genomic Encyclopedia of Type Strains, Phase III (KMG-III): the genomes of soil and plant-associated and newly described type strains.</title>
        <authorList>
            <person name="Whitman W."/>
        </authorList>
    </citation>
    <scope>NUCLEOTIDE SEQUENCE [LARGE SCALE GENOMIC DNA]</scope>
    <source>
        <strain evidence="1 2">CECT 8712</strain>
    </source>
</reference>
<evidence type="ECO:0000313" key="1">
    <source>
        <dbReference type="EMBL" id="MBB6118581.1"/>
    </source>
</evidence>
<sequence length="135" mass="15514">MARPLRVDAGDEDLDFDPVNWNTLYKGVPFTGEMVEYDEEGNLVEYSVYENGSENGPERVWYPDGRLKVEGTLRTGLPQGVWRTWHPNGRLARRTEFDDAGNQIRIQHWDPEGVLIRDTVYAPMPRTASDRAFEA</sequence>
<dbReference type="Proteomes" id="UP000536604">
    <property type="component" value="Unassembled WGS sequence"/>
</dbReference>
<accession>A0A841IQI0</accession>
<organism evidence="1 2">
    <name type="scientific">Nocardiopsis algeriensis</name>
    <dbReference type="NCBI Taxonomy" id="1478215"/>
    <lineage>
        <taxon>Bacteria</taxon>
        <taxon>Bacillati</taxon>
        <taxon>Actinomycetota</taxon>
        <taxon>Actinomycetes</taxon>
        <taxon>Streptosporangiales</taxon>
        <taxon>Nocardiopsidaceae</taxon>
        <taxon>Nocardiopsis</taxon>
    </lineage>
</organism>
<proteinExistence type="predicted"/>
<keyword evidence="2" id="KW-1185">Reference proteome</keyword>
<dbReference type="RefSeq" id="WP_184286848.1">
    <property type="nucleotide sequence ID" value="NZ_JACHJO010000002.1"/>
</dbReference>
<dbReference type="Pfam" id="PF07661">
    <property type="entry name" value="MORN_2"/>
    <property type="match status" value="3"/>
</dbReference>
<dbReference type="AlphaFoldDB" id="A0A841IQI0"/>